<keyword evidence="2" id="KW-1185">Reference proteome</keyword>
<dbReference type="RefSeq" id="XP_024330473.1">
    <property type="nucleotide sequence ID" value="XM_024475771.1"/>
</dbReference>
<gene>
    <name evidence="1" type="ORF">AAJ76_4900029449</name>
</gene>
<evidence type="ECO:0000313" key="1">
    <source>
        <dbReference type="EMBL" id="KKO74731.1"/>
    </source>
</evidence>
<comment type="caution">
    <text evidence="1">The sequence shown here is derived from an EMBL/GenBank/DDBJ whole genome shotgun (WGS) entry which is preliminary data.</text>
</comment>
<dbReference type="Proteomes" id="UP000034350">
    <property type="component" value="Unassembled WGS sequence"/>
</dbReference>
<dbReference type="VEuPathDB" id="MicrosporidiaDB:G9O61_00g001530"/>
<proteinExistence type="predicted"/>
<accession>A0A0F9WAW5</accession>
<dbReference type="VEuPathDB" id="MicrosporidiaDB:NCER_101895"/>
<dbReference type="GeneID" id="36320718"/>
<protein>
    <submittedName>
        <fullName evidence="1">Uncharacterized protein</fullName>
    </submittedName>
</protein>
<dbReference type="VEuPathDB" id="MicrosporidiaDB:G9O61_00g001170"/>
<dbReference type="VEuPathDB" id="MicrosporidiaDB:AAJ76_4900029449"/>
<sequence>MDNEFLNGLILSYNKILREIKIFKDELNFIKLEVQNKFDCCKNLCTKNQQPRINKTRLRRNRTLSKNMNNKQTTDYLSKEINNTNTSCKSPALLECQNLKDKKICKPKSKSTNSINKLLYLKKRTRRASKTKDLDSASLEDKSKIDFFLNLGNELLN</sequence>
<reference evidence="1 2" key="1">
    <citation type="journal article" date="2015" name="Environ. Microbiol.">
        <title>Genome analyses suggest the presence of polyploidy and recent human-driven expansions in eight global populations of the honeybee pathogen Nosema ceranae.</title>
        <authorList>
            <person name="Pelin A."/>
            <person name="Selman M."/>
            <person name="Aris-Brosou S."/>
            <person name="Farinelli L."/>
            <person name="Corradi N."/>
        </authorList>
    </citation>
    <scope>NUCLEOTIDE SEQUENCE [LARGE SCALE GENOMIC DNA]</scope>
    <source>
        <strain evidence="1 2">PA08 1199</strain>
    </source>
</reference>
<dbReference type="EMBL" id="JPQZ01000049">
    <property type="protein sequence ID" value="KKO74731.1"/>
    <property type="molecule type" value="Genomic_DNA"/>
</dbReference>
<evidence type="ECO:0000313" key="2">
    <source>
        <dbReference type="Proteomes" id="UP000034350"/>
    </source>
</evidence>
<dbReference type="AlphaFoldDB" id="A0A0F9WAW5"/>
<name>A0A0F9WAW5_9MICR</name>
<organism evidence="1 2">
    <name type="scientific">Vairimorpha ceranae</name>
    <dbReference type="NCBI Taxonomy" id="40302"/>
    <lineage>
        <taxon>Eukaryota</taxon>
        <taxon>Fungi</taxon>
        <taxon>Fungi incertae sedis</taxon>
        <taxon>Microsporidia</taxon>
        <taxon>Nosematidae</taxon>
        <taxon>Vairimorpha</taxon>
    </lineage>
</organism>